<comment type="caution">
    <text evidence="2">The sequence shown here is derived from an EMBL/GenBank/DDBJ whole genome shotgun (WGS) entry which is preliminary data.</text>
</comment>
<reference evidence="2 3" key="1">
    <citation type="journal article" date="2018" name="Proc. Natl. Acad. Sci. U.S.A.">
        <title>Draft genome sequence of Camellia sinensis var. sinensis provides insights into the evolution of the tea genome and tea quality.</title>
        <authorList>
            <person name="Wei C."/>
            <person name="Yang H."/>
            <person name="Wang S."/>
            <person name="Zhao J."/>
            <person name="Liu C."/>
            <person name="Gao L."/>
            <person name="Xia E."/>
            <person name="Lu Y."/>
            <person name="Tai Y."/>
            <person name="She G."/>
            <person name="Sun J."/>
            <person name="Cao H."/>
            <person name="Tong W."/>
            <person name="Gao Q."/>
            <person name="Li Y."/>
            <person name="Deng W."/>
            <person name="Jiang X."/>
            <person name="Wang W."/>
            <person name="Chen Q."/>
            <person name="Zhang S."/>
            <person name="Li H."/>
            <person name="Wu J."/>
            <person name="Wang P."/>
            <person name="Li P."/>
            <person name="Shi C."/>
            <person name="Zheng F."/>
            <person name="Jian J."/>
            <person name="Huang B."/>
            <person name="Shan D."/>
            <person name="Shi M."/>
            <person name="Fang C."/>
            <person name="Yue Y."/>
            <person name="Li F."/>
            <person name="Li D."/>
            <person name="Wei S."/>
            <person name="Han B."/>
            <person name="Jiang C."/>
            <person name="Yin Y."/>
            <person name="Xia T."/>
            <person name="Zhang Z."/>
            <person name="Bennetzen J.L."/>
            <person name="Zhao S."/>
            <person name="Wan X."/>
        </authorList>
    </citation>
    <scope>NUCLEOTIDE SEQUENCE [LARGE SCALE GENOMIC DNA]</scope>
    <source>
        <strain evidence="3">cv. Shuchazao</strain>
        <tissue evidence="2">Leaf</tissue>
    </source>
</reference>
<proteinExistence type="predicted"/>
<evidence type="ECO:0000313" key="3">
    <source>
        <dbReference type="Proteomes" id="UP000306102"/>
    </source>
</evidence>
<dbReference type="EMBL" id="SDRB02005045">
    <property type="protein sequence ID" value="THG14889.1"/>
    <property type="molecule type" value="Genomic_DNA"/>
</dbReference>
<dbReference type="InterPro" id="IPR040911">
    <property type="entry name" value="Exostosin_GT47"/>
</dbReference>
<dbReference type="AlphaFoldDB" id="A0A4S4EES8"/>
<gene>
    <name evidence="2" type="ORF">TEA_005929</name>
</gene>
<sequence length="161" mass="17975">MVRKSINKPTLVIVFLLLAFYAFFNTKLNSADTLFVSRENAIVFPGNSSPVKVYMYDLPRKFTYGVIEIFAMARGGLKGPVDDVSMLKYPGHQHRAEWYLFADLNRPDRTGSPVTRVLDPAEADLFYVPFFSSLSLTVKPIRAANVTGDGLGYVVLEQSSV</sequence>
<evidence type="ECO:0000313" key="2">
    <source>
        <dbReference type="EMBL" id="THG14889.1"/>
    </source>
</evidence>
<dbReference type="Proteomes" id="UP000306102">
    <property type="component" value="Unassembled WGS sequence"/>
</dbReference>
<protein>
    <recommendedName>
        <fullName evidence="1">Exostosin GT47 domain-containing protein</fullName>
    </recommendedName>
</protein>
<accession>A0A4S4EES8</accession>
<dbReference type="STRING" id="542762.A0A4S4EES8"/>
<keyword evidence="3" id="KW-1185">Reference proteome</keyword>
<feature type="domain" description="Exostosin GT47" evidence="1">
    <location>
        <begin position="49"/>
        <end position="139"/>
    </location>
</feature>
<name>A0A4S4EES8_CAMSN</name>
<dbReference type="Pfam" id="PF03016">
    <property type="entry name" value="Exostosin_GT47"/>
    <property type="match status" value="1"/>
</dbReference>
<evidence type="ECO:0000259" key="1">
    <source>
        <dbReference type="Pfam" id="PF03016"/>
    </source>
</evidence>
<organism evidence="2 3">
    <name type="scientific">Camellia sinensis var. sinensis</name>
    <name type="common">China tea</name>
    <dbReference type="NCBI Taxonomy" id="542762"/>
    <lineage>
        <taxon>Eukaryota</taxon>
        <taxon>Viridiplantae</taxon>
        <taxon>Streptophyta</taxon>
        <taxon>Embryophyta</taxon>
        <taxon>Tracheophyta</taxon>
        <taxon>Spermatophyta</taxon>
        <taxon>Magnoliopsida</taxon>
        <taxon>eudicotyledons</taxon>
        <taxon>Gunneridae</taxon>
        <taxon>Pentapetalae</taxon>
        <taxon>asterids</taxon>
        <taxon>Ericales</taxon>
        <taxon>Theaceae</taxon>
        <taxon>Camellia</taxon>
    </lineage>
</organism>